<keyword evidence="7 10" id="KW-0378">Hydrolase</keyword>
<proteinExistence type="inferred from homology"/>
<comment type="similarity">
    <text evidence="4 10">Belongs to the HAD-like hydrolase superfamily. CbbY/CbbZ/Gph/YieH family.</text>
</comment>
<evidence type="ECO:0000256" key="8">
    <source>
        <dbReference type="ARBA" id="ARBA00022842"/>
    </source>
</evidence>
<feature type="binding site" evidence="10">
    <location>
        <position position="11"/>
    </location>
    <ligand>
        <name>Mg(2+)</name>
        <dbReference type="ChEBI" id="CHEBI:18420"/>
    </ligand>
</feature>
<dbReference type="OrthoDB" id="9776368at2"/>
<dbReference type="GO" id="GO:0046872">
    <property type="term" value="F:metal ion binding"/>
    <property type="evidence" value="ECO:0007669"/>
    <property type="project" value="UniProtKB-KW"/>
</dbReference>
<dbReference type="Gene3D" id="3.40.50.1000">
    <property type="entry name" value="HAD superfamily/HAD-like"/>
    <property type="match status" value="1"/>
</dbReference>
<dbReference type="InterPro" id="IPR006439">
    <property type="entry name" value="HAD-SF_hydro_IA"/>
</dbReference>
<dbReference type="GO" id="GO:0046295">
    <property type="term" value="P:glycolate biosynthetic process"/>
    <property type="evidence" value="ECO:0007669"/>
    <property type="project" value="UniProtKB-UniRule"/>
</dbReference>
<dbReference type="UniPathway" id="UPA00865">
    <property type="reaction ID" value="UER00834"/>
</dbReference>
<dbReference type="RefSeq" id="WP_013219702.1">
    <property type="nucleotide sequence ID" value="NC_014315.1"/>
</dbReference>
<dbReference type="NCBIfam" id="TIGR01509">
    <property type="entry name" value="HAD-SF-IA-v3"/>
    <property type="match status" value="1"/>
</dbReference>
<dbReference type="eggNOG" id="COG0546">
    <property type="taxonomic scope" value="Bacteria"/>
</dbReference>
<evidence type="ECO:0000256" key="9">
    <source>
        <dbReference type="ARBA" id="ARBA00023277"/>
    </source>
</evidence>
<comment type="function">
    <text evidence="10">Specifically catalyzes the dephosphorylation of 2-phosphoglycolate. Is involved in the dissimilation of the intracellular 2-phosphoglycolate formed during the DNA repair of 3'-phosphoglycolate ends, a major class of DNA lesions induced by oxidative stress.</text>
</comment>
<sequence length="225" mass="24832">MLKQPEMILIDVDGTLVDSVPDLTFCTDTMMEQLGLPPRGENKVRQWVGNGVERLIKRALVDNMEGEPEEDLYQKAETIFLALYADNTSKRSHLYPGVNEGLAWLKSQGYRVGCVTNKASQFTYPLLTELGIIDYFEIVISGDTLPEKKPHPAPLLHAANHFGIAPEKALMIGDSISDVKAARAANFQIVCLSYGYNHGVDIRDSQPDSVIDSLAEIKNLLSQAA</sequence>
<dbReference type="NCBIfam" id="NF009695">
    <property type="entry name" value="PRK13222.1-2"/>
    <property type="match status" value="1"/>
</dbReference>
<comment type="pathway">
    <text evidence="3 10">Organic acid metabolism; glycolate biosynthesis; glycolate from 2-phosphoglycolate: step 1/1.</text>
</comment>
<evidence type="ECO:0000256" key="10">
    <source>
        <dbReference type="HAMAP-Rule" id="MF_00495"/>
    </source>
</evidence>
<dbReference type="EMBL" id="CP002086">
    <property type="protein sequence ID" value="ADJ27597.1"/>
    <property type="molecule type" value="Genomic_DNA"/>
</dbReference>
<evidence type="ECO:0000256" key="4">
    <source>
        <dbReference type="ARBA" id="ARBA00006171"/>
    </source>
</evidence>
<dbReference type="FunFam" id="3.40.50.1000:FF:000022">
    <property type="entry name" value="Phosphoglycolate phosphatase"/>
    <property type="match status" value="1"/>
</dbReference>
<feature type="binding site" evidence="10">
    <location>
        <position position="13"/>
    </location>
    <ligand>
        <name>Mg(2+)</name>
        <dbReference type="ChEBI" id="CHEBI:18420"/>
    </ligand>
</feature>
<reference evidence="11 12" key="1">
    <citation type="submission" date="2010-06" db="EMBL/GenBank/DDBJ databases">
        <title>Complete sequence of chromosome of Nitrosococcus watsoni C-113.</title>
        <authorList>
            <consortium name="US DOE Joint Genome Institute"/>
            <person name="Lucas S."/>
            <person name="Copeland A."/>
            <person name="Lapidus A."/>
            <person name="Cheng J.-F."/>
            <person name="Bruce D."/>
            <person name="Goodwin L."/>
            <person name="Pitluck S."/>
            <person name="Malfatti S.A."/>
            <person name="Chain P.S.G."/>
            <person name="Land M."/>
            <person name="Hauser L."/>
            <person name="Kyrpides N."/>
            <person name="Ivanova N."/>
            <person name="Cambell M.A."/>
            <person name="Heidelberg J.F."/>
            <person name="Klotz M.G."/>
            <person name="Woyke T."/>
        </authorList>
    </citation>
    <scope>NUCLEOTIDE SEQUENCE [LARGE SCALE GENOMIC DNA]</scope>
    <source>
        <strain evidence="11 12">C-113</strain>
    </source>
</reference>
<evidence type="ECO:0000313" key="11">
    <source>
        <dbReference type="EMBL" id="ADJ27597.1"/>
    </source>
</evidence>
<gene>
    <name evidence="10" type="primary">gph</name>
    <name evidence="11" type="ordered locus">Nwat_0641</name>
</gene>
<accession>D8KB63</accession>
<dbReference type="GO" id="GO:0005975">
    <property type="term" value="P:carbohydrate metabolic process"/>
    <property type="evidence" value="ECO:0007669"/>
    <property type="project" value="InterPro"/>
</dbReference>
<evidence type="ECO:0000313" key="12">
    <source>
        <dbReference type="Proteomes" id="UP000000393"/>
    </source>
</evidence>
<keyword evidence="12" id="KW-1185">Reference proteome</keyword>
<dbReference type="Gene3D" id="1.10.150.240">
    <property type="entry name" value="Putative phosphatase, domain 2"/>
    <property type="match status" value="1"/>
</dbReference>
<dbReference type="SFLD" id="SFLDG01135">
    <property type="entry name" value="C1.5.6:_HAD__Beta-PGM__Phospha"/>
    <property type="match status" value="1"/>
</dbReference>
<organism evidence="11 12">
    <name type="scientific">Nitrosococcus watsoni (strain C-113)</name>
    <dbReference type="NCBI Taxonomy" id="105559"/>
    <lineage>
        <taxon>Bacteria</taxon>
        <taxon>Pseudomonadati</taxon>
        <taxon>Pseudomonadota</taxon>
        <taxon>Gammaproteobacteria</taxon>
        <taxon>Chromatiales</taxon>
        <taxon>Chromatiaceae</taxon>
        <taxon>Nitrosococcus</taxon>
    </lineage>
</organism>
<dbReference type="InterPro" id="IPR050155">
    <property type="entry name" value="HAD-like_hydrolase_sf"/>
</dbReference>
<dbReference type="SFLD" id="SFLDS00003">
    <property type="entry name" value="Haloacid_Dehalogenase"/>
    <property type="match status" value="1"/>
</dbReference>
<dbReference type="Proteomes" id="UP000000393">
    <property type="component" value="Chromosome"/>
</dbReference>
<dbReference type="EC" id="3.1.3.18" evidence="5 10"/>
<dbReference type="PANTHER" id="PTHR43434">
    <property type="entry name" value="PHOSPHOGLYCOLATE PHOSPHATASE"/>
    <property type="match status" value="1"/>
</dbReference>
<dbReference type="GO" id="GO:0008967">
    <property type="term" value="F:phosphoglycolate phosphatase activity"/>
    <property type="evidence" value="ECO:0007669"/>
    <property type="project" value="UniProtKB-UniRule"/>
</dbReference>
<dbReference type="InterPro" id="IPR036412">
    <property type="entry name" value="HAD-like_sf"/>
</dbReference>
<dbReference type="NCBIfam" id="TIGR01549">
    <property type="entry name" value="HAD-SF-IA-v1"/>
    <property type="match status" value="1"/>
</dbReference>
<dbReference type="AlphaFoldDB" id="D8KB63"/>
<evidence type="ECO:0000256" key="1">
    <source>
        <dbReference type="ARBA" id="ARBA00000830"/>
    </source>
</evidence>
<keyword evidence="9 10" id="KW-0119">Carbohydrate metabolism</keyword>
<dbReference type="SUPFAM" id="SSF56784">
    <property type="entry name" value="HAD-like"/>
    <property type="match status" value="1"/>
</dbReference>
<feature type="active site" description="Nucleophile" evidence="10">
    <location>
        <position position="11"/>
    </location>
</feature>
<comment type="catalytic activity">
    <reaction evidence="1 10">
        <text>2-phosphoglycolate + H2O = glycolate + phosphate</text>
        <dbReference type="Rhea" id="RHEA:14369"/>
        <dbReference type="ChEBI" id="CHEBI:15377"/>
        <dbReference type="ChEBI" id="CHEBI:29805"/>
        <dbReference type="ChEBI" id="CHEBI:43474"/>
        <dbReference type="ChEBI" id="CHEBI:58033"/>
        <dbReference type="EC" id="3.1.3.18"/>
    </reaction>
</comment>
<dbReference type="Pfam" id="PF13419">
    <property type="entry name" value="HAD_2"/>
    <property type="match status" value="1"/>
</dbReference>
<dbReference type="HOGENOM" id="CLU_045011_19_1_6"/>
<evidence type="ECO:0000256" key="7">
    <source>
        <dbReference type="ARBA" id="ARBA00022801"/>
    </source>
</evidence>
<name>D8KB63_NITWC</name>
<evidence type="ECO:0000256" key="2">
    <source>
        <dbReference type="ARBA" id="ARBA00001946"/>
    </source>
</evidence>
<dbReference type="CDD" id="cd16417">
    <property type="entry name" value="HAD_PGPase"/>
    <property type="match status" value="1"/>
</dbReference>
<comment type="cofactor">
    <cofactor evidence="2 10">
        <name>Mg(2+)</name>
        <dbReference type="ChEBI" id="CHEBI:18420"/>
    </cofactor>
</comment>
<dbReference type="KEGG" id="nwa:Nwat_0641"/>
<keyword evidence="6 10" id="KW-0479">Metal-binding</keyword>
<feature type="binding site" evidence="10">
    <location>
        <position position="174"/>
    </location>
    <ligand>
        <name>Mg(2+)</name>
        <dbReference type="ChEBI" id="CHEBI:18420"/>
    </ligand>
</feature>
<keyword evidence="8 10" id="KW-0460">Magnesium</keyword>
<dbReference type="InterPro" id="IPR023214">
    <property type="entry name" value="HAD_sf"/>
</dbReference>
<dbReference type="NCBIfam" id="TIGR01449">
    <property type="entry name" value="PGP_bact"/>
    <property type="match status" value="1"/>
</dbReference>
<dbReference type="GO" id="GO:0006281">
    <property type="term" value="P:DNA repair"/>
    <property type="evidence" value="ECO:0007669"/>
    <property type="project" value="TreeGrafter"/>
</dbReference>
<dbReference type="PANTHER" id="PTHR43434:SF1">
    <property type="entry name" value="PHOSPHOGLYCOLATE PHOSPHATASE"/>
    <property type="match status" value="1"/>
</dbReference>
<dbReference type="STRING" id="105559.Nwat_0641"/>
<evidence type="ECO:0000256" key="3">
    <source>
        <dbReference type="ARBA" id="ARBA00004818"/>
    </source>
</evidence>
<dbReference type="SFLD" id="SFLDG01129">
    <property type="entry name" value="C1.5:_HAD__Beta-PGM__Phosphata"/>
    <property type="match status" value="1"/>
</dbReference>
<protein>
    <recommendedName>
        <fullName evidence="5 10">Phosphoglycolate phosphatase</fullName>
        <shortName evidence="10">PGP</shortName>
        <shortName evidence="10">PGPase</shortName>
        <ecNumber evidence="5 10">3.1.3.18</ecNumber>
    </recommendedName>
</protein>
<evidence type="ECO:0000256" key="5">
    <source>
        <dbReference type="ARBA" id="ARBA00013078"/>
    </source>
</evidence>
<dbReference type="InterPro" id="IPR023198">
    <property type="entry name" value="PGP-like_dom2"/>
</dbReference>
<dbReference type="InterPro" id="IPR037512">
    <property type="entry name" value="PGPase_prok"/>
</dbReference>
<dbReference type="InterPro" id="IPR041492">
    <property type="entry name" value="HAD_2"/>
</dbReference>
<evidence type="ECO:0000256" key="6">
    <source>
        <dbReference type="ARBA" id="ARBA00022723"/>
    </source>
</evidence>
<dbReference type="HAMAP" id="MF_00495">
    <property type="entry name" value="GPH_hydrolase_bact"/>
    <property type="match status" value="1"/>
</dbReference>
<dbReference type="GO" id="GO:0005829">
    <property type="term" value="C:cytosol"/>
    <property type="evidence" value="ECO:0007669"/>
    <property type="project" value="TreeGrafter"/>
</dbReference>